<keyword evidence="6 9" id="KW-0067">ATP-binding</keyword>
<keyword evidence="1 9" id="KW-0808">Transferase</keyword>
<evidence type="ECO:0000256" key="9">
    <source>
        <dbReference type="HAMAP-Rule" id="MF_00583"/>
    </source>
</evidence>
<comment type="cofactor">
    <cofactor evidence="9">
        <name>Mg(2+)</name>
        <dbReference type="ChEBI" id="CHEBI:18420"/>
    </cofactor>
    <text evidence="9">Binds 2 Mg(2+) ions per subunit.</text>
</comment>
<evidence type="ECO:0000256" key="8">
    <source>
        <dbReference type="ARBA" id="ARBA00049535"/>
    </source>
</evidence>
<dbReference type="Proteomes" id="UP000218979">
    <property type="component" value="Unassembled WGS sequence"/>
</dbReference>
<dbReference type="Gene3D" id="3.40.50.2020">
    <property type="match status" value="2"/>
</dbReference>
<feature type="binding site" evidence="9">
    <location>
        <begin position="258"/>
        <end position="262"/>
    </location>
    <ligand>
        <name>D-ribose 5-phosphate</name>
        <dbReference type="ChEBI" id="CHEBI:78346"/>
    </ligand>
</feature>
<feature type="binding site" evidence="9">
    <location>
        <position position="162"/>
    </location>
    <ligand>
        <name>Mg(2+)</name>
        <dbReference type="ChEBI" id="CHEBI:18420"/>
    </ligand>
</feature>
<keyword evidence="5 9" id="KW-0418">Kinase</keyword>
<evidence type="ECO:0000256" key="2">
    <source>
        <dbReference type="ARBA" id="ARBA00022723"/>
    </source>
</evidence>
<comment type="similarity">
    <text evidence="9">Belongs to the ribose-phosphate pyrophosphokinase family. Class I subfamily.</text>
</comment>
<keyword evidence="9" id="KW-0963">Cytoplasm</keyword>
<dbReference type="InterPro" id="IPR000842">
    <property type="entry name" value="PRib_PP_synth_CS"/>
</dbReference>
<feature type="domain" description="Ribose-phosphate pyrophosphokinase N-terminal" evidence="10">
    <location>
        <begin position="36"/>
        <end position="152"/>
    </location>
</feature>
<evidence type="ECO:0000256" key="3">
    <source>
        <dbReference type="ARBA" id="ARBA00022727"/>
    </source>
</evidence>
<dbReference type="InterPro" id="IPR000836">
    <property type="entry name" value="PRTase_dom"/>
</dbReference>
<dbReference type="InterPro" id="IPR005946">
    <property type="entry name" value="Rib-P_diPkinase"/>
</dbReference>
<dbReference type="EC" id="2.7.6.1" evidence="9"/>
<dbReference type="InterPro" id="IPR029099">
    <property type="entry name" value="Pribosyltran_N"/>
</dbReference>
<comment type="subcellular location">
    <subcellularLocation>
        <location evidence="9">Cytoplasm</location>
    </subcellularLocation>
</comment>
<organism evidence="11 12">
    <name type="scientific">Pseudolactococcus chungangensis CAU 28 = DSM 22330</name>
    <dbReference type="NCBI Taxonomy" id="1122154"/>
    <lineage>
        <taxon>Bacteria</taxon>
        <taxon>Bacillati</taxon>
        <taxon>Bacillota</taxon>
        <taxon>Bacilli</taxon>
        <taxon>Lactobacillales</taxon>
        <taxon>Streptococcaceae</taxon>
        <taxon>Pseudolactococcus</taxon>
    </lineage>
</organism>
<sequence>MVNKPVIERLKVLKRLPCTIWQGIKISEEDMSYANLKLFALSSNQELAKKIARNMGLDLGKCNVKTFSDGEIQINIKESVRGSHVFLIQSTSSPVNENLMELLIMVDALKRASVGSVNVVMPYYGYARQDRKARPREPITSKLVANMLQRAGVDRLVTIDLHASQIQGFFDIPVDHLMGAPLIADYFDRLGLTGANGDVVVVSPDHGGVTRARKLADFLKTPIAIIDKRRPRANVAEIMNIIGDVKGKKCVLIDDMIDTAGTITLAANALKELGATEIYASCTHGVLSGPALERIENSAITKLVVTDTIELPDSIRESEKITEISISALIADAIVRIHENRPLSPLFAMRVKSEDIV</sequence>
<comment type="subunit">
    <text evidence="9">Homohexamer.</text>
</comment>
<feature type="binding site" evidence="9">
    <location>
        <position position="230"/>
    </location>
    <ligand>
        <name>D-ribose 5-phosphate</name>
        <dbReference type="ChEBI" id="CHEBI:78346"/>
    </ligand>
</feature>
<evidence type="ECO:0000259" key="10">
    <source>
        <dbReference type="Pfam" id="PF13793"/>
    </source>
</evidence>
<protein>
    <recommendedName>
        <fullName evidence="9">Ribose-phosphate pyrophosphokinase</fullName>
        <shortName evidence="9">RPPK</shortName>
        <ecNumber evidence="9">2.7.6.1</ecNumber>
    </recommendedName>
    <alternativeName>
        <fullName evidence="9">5-phospho-D-ribosyl alpha-1-diphosphate synthase</fullName>
    </alternativeName>
    <alternativeName>
        <fullName evidence="9">Phosphoribosyl diphosphate synthase</fullName>
    </alternativeName>
    <alternativeName>
        <fullName evidence="9">Phosphoribosyl pyrophosphate synthase</fullName>
        <shortName evidence="9">P-Rib-PP synthase</shortName>
        <shortName evidence="9">PRPP synthase</shortName>
        <shortName evidence="9">PRPPase</shortName>
    </alternativeName>
</protein>
<dbReference type="PANTHER" id="PTHR10210:SF41">
    <property type="entry name" value="RIBOSE-PHOSPHATE PYROPHOSPHOKINASE 1, CHLOROPLASTIC"/>
    <property type="match status" value="1"/>
</dbReference>
<dbReference type="InterPro" id="IPR037515">
    <property type="entry name" value="Rib-P_diPkinase_bac"/>
</dbReference>
<dbReference type="Pfam" id="PF13793">
    <property type="entry name" value="Pribosyltran_N"/>
    <property type="match status" value="1"/>
</dbReference>
<evidence type="ECO:0000256" key="5">
    <source>
        <dbReference type="ARBA" id="ARBA00022777"/>
    </source>
</evidence>
<proteinExistence type="inferred from homology"/>
<dbReference type="PROSITE" id="PS00114">
    <property type="entry name" value="PRPP_SYNTHASE"/>
    <property type="match status" value="1"/>
</dbReference>
<comment type="caution">
    <text evidence="11">The sequence shown here is derived from an EMBL/GenBank/DDBJ whole genome shotgun (WGS) entry which is preliminary data.</text>
</comment>
<dbReference type="NCBIfam" id="NF002618">
    <property type="entry name" value="PRK02269.1"/>
    <property type="match status" value="1"/>
</dbReference>
<dbReference type="CDD" id="cd06223">
    <property type="entry name" value="PRTases_typeI"/>
    <property type="match status" value="1"/>
</dbReference>
<accession>A0ABX4I8X7</accession>
<dbReference type="SMART" id="SM01400">
    <property type="entry name" value="Pribosyltran_N"/>
    <property type="match status" value="1"/>
</dbReference>
<name>A0ABX4I8X7_9LACT</name>
<evidence type="ECO:0000256" key="6">
    <source>
        <dbReference type="ARBA" id="ARBA00022840"/>
    </source>
</evidence>
<gene>
    <name evidence="9" type="primary">prs</name>
    <name evidence="11" type="ORF">RR45_GL001899</name>
</gene>
<keyword evidence="12" id="KW-1185">Reference proteome</keyword>
<dbReference type="HAMAP" id="MF_00583_B">
    <property type="entry name" value="RibP_PPkinase_B"/>
    <property type="match status" value="1"/>
</dbReference>
<dbReference type="InterPro" id="IPR029057">
    <property type="entry name" value="PRTase-like"/>
</dbReference>
<evidence type="ECO:0000313" key="12">
    <source>
        <dbReference type="Proteomes" id="UP000218979"/>
    </source>
</evidence>
<feature type="binding site" evidence="9">
    <location>
        <position position="254"/>
    </location>
    <ligand>
        <name>D-ribose 5-phosphate</name>
        <dbReference type="ChEBI" id="CHEBI:78346"/>
    </ligand>
</feature>
<dbReference type="Pfam" id="PF14572">
    <property type="entry name" value="Pribosyl_synth"/>
    <property type="match status" value="1"/>
</dbReference>
<comment type="function">
    <text evidence="9">Involved in the biosynthesis of the central metabolite phospho-alpha-D-ribosyl-1-pyrophosphate (PRPP) via the transfer of pyrophosphoryl group from ATP to 1-hydroxyl of ribose-5-phosphate (Rib-5-P).</text>
</comment>
<feature type="active site" evidence="9">
    <location>
        <position position="228"/>
    </location>
</feature>
<evidence type="ECO:0000313" key="11">
    <source>
        <dbReference type="EMBL" id="PCS03871.1"/>
    </source>
</evidence>
<reference evidence="11 12" key="1">
    <citation type="submission" date="2014-12" db="EMBL/GenBank/DDBJ databases">
        <title>Draft genome sequences of 10 type strains of Lactococcus.</title>
        <authorList>
            <person name="Sun Z."/>
            <person name="Zhong Z."/>
            <person name="Liu W."/>
            <person name="Zhang W."/>
            <person name="Zhang H."/>
        </authorList>
    </citation>
    <scope>NUCLEOTIDE SEQUENCE [LARGE SCALE GENOMIC DNA]</scope>
    <source>
        <strain evidence="11 12">DSM 22330</strain>
    </source>
</reference>
<feature type="binding site" evidence="9">
    <location>
        <position position="205"/>
    </location>
    <ligand>
        <name>Mg(2+)</name>
        <dbReference type="ChEBI" id="CHEBI:18420"/>
    </ligand>
</feature>
<evidence type="ECO:0000256" key="4">
    <source>
        <dbReference type="ARBA" id="ARBA00022741"/>
    </source>
</evidence>
<keyword evidence="4 9" id="KW-0547">Nucleotide-binding</keyword>
<evidence type="ECO:0000256" key="1">
    <source>
        <dbReference type="ARBA" id="ARBA00022679"/>
    </source>
</evidence>
<feature type="binding site" evidence="9">
    <location>
        <begin position="69"/>
        <end position="71"/>
    </location>
    <ligand>
        <name>ATP</name>
        <dbReference type="ChEBI" id="CHEBI:30616"/>
    </ligand>
</feature>
<dbReference type="SUPFAM" id="SSF53271">
    <property type="entry name" value="PRTase-like"/>
    <property type="match status" value="1"/>
</dbReference>
<evidence type="ECO:0000256" key="7">
    <source>
        <dbReference type="ARBA" id="ARBA00022842"/>
    </source>
</evidence>
<comment type="pathway">
    <text evidence="9">Metabolic intermediate biosynthesis; 5-phospho-alpha-D-ribose 1-diphosphate biosynthesis; 5-phospho-alpha-D-ribose 1-diphosphate from D-ribose 5-phosphate (route I): step 1/1.</text>
</comment>
<dbReference type="EMBL" id="JXJT01000007">
    <property type="protein sequence ID" value="PCS03871.1"/>
    <property type="molecule type" value="Genomic_DNA"/>
</dbReference>
<comment type="catalytic activity">
    <reaction evidence="8 9">
        <text>D-ribose 5-phosphate + ATP = 5-phospho-alpha-D-ribose 1-diphosphate + AMP + H(+)</text>
        <dbReference type="Rhea" id="RHEA:15609"/>
        <dbReference type="ChEBI" id="CHEBI:15378"/>
        <dbReference type="ChEBI" id="CHEBI:30616"/>
        <dbReference type="ChEBI" id="CHEBI:58017"/>
        <dbReference type="ChEBI" id="CHEBI:78346"/>
        <dbReference type="ChEBI" id="CHEBI:456215"/>
        <dbReference type="EC" id="2.7.6.1"/>
    </reaction>
</comment>
<dbReference type="NCBIfam" id="TIGR01251">
    <property type="entry name" value="ribP_PPkin"/>
    <property type="match status" value="1"/>
</dbReference>
<keyword evidence="2 9" id="KW-0479">Metal-binding</keyword>
<keyword evidence="3 9" id="KW-0545">Nucleotide biosynthesis</keyword>
<keyword evidence="7 9" id="KW-0460">Magnesium</keyword>
<dbReference type="NCBIfam" id="NF002320">
    <property type="entry name" value="PRK01259.1"/>
    <property type="match status" value="1"/>
</dbReference>
<dbReference type="PANTHER" id="PTHR10210">
    <property type="entry name" value="RIBOSE-PHOSPHATE DIPHOSPHOKINASE FAMILY MEMBER"/>
    <property type="match status" value="1"/>
</dbReference>
<feature type="binding site" evidence="9">
    <location>
        <begin position="128"/>
        <end position="129"/>
    </location>
    <ligand>
        <name>ATP</name>
        <dbReference type="ChEBI" id="CHEBI:30616"/>
    </ligand>
</feature>